<dbReference type="SUPFAM" id="SSF63817">
    <property type="entry name" value="Sortase"/>
    <property type="match status" value="1"/>
</dbReference>
<feature type="transmembrane region" description="Helical" evidence="3">
    <location>
        <begin position="337"/>
        <end position="356"/>
    </location>
</feature>
<proteinExistence type="predicted"/>
<dbReference type="NCBIfam" id="TIGR01076">
    <property type="entry name" value="sortase_fam"/>
    <property type="match status" value="1"/>
</dbReference>
<keyword evidence="3" id="KW-0812">Transmembrane</keyword>
<dbReference type="Pfam" id="PF04203">
    <property type="entry name" value="Sortase"/>
    <property type="match status" value="1"/>
</dbReference>
<dbReference type="CDD" id="cd05830">
    <property type="entry name" value="Sortase_E"/>
    <property type="match status" value="1"/>
</dbReference>
<organism evidence="4 5">
    <name type="scientific">Bombiscardovia nodaiensis</name>
    <dbReference type="NCBI Taxonomy" id="2932181"/>
    <lineage>
        <taxon>Bacteria</taxon>
        <taxon>Bacillati</taxon>
        <taxon>Actinomycetota</taxon>
        <taxon>Actinomycetes</taxon>
        <taxon>Bifidobacteriales</taxon>
        <taxon>Bifidobacteriaceae</taxon>
        <taxon>Bombiscardovia</taxon>
    </lineage>
</organism>
<gene>
    <name evidence="4" type="ORF">KIM372_00540</name>
</gene>
<keyword evidence="3" id="KW-0472">Membrane</keyword>
<keyword evidence="3" id="KW-1133">Transmembrane helix</keyword>
<sequence>MNENLSDTSKHLSPHTNAVRRQGTVSRVAGIVGEILATLAVLCGLYVIWQLWWTGVQSEHSQMETRQASSWSEPAANKGGEEKIASKQDGQAPVQPQSAKRGELIAQLYVPRFGSTWQRNIVEGTSADLLAYGGIGHYSQTQMPGQIGNFALAGHRAGYGEPLSSVDKLSEGDPIVVRTQDYWYVYHFTAKKIVDPTQVDVIAPNPEHPEQEATKATITLTTCEPKYATAAHRWISWGELDYWAKVSDGVPTELAAKSNGGVTIVSETHSSPLVKMGTLSPIVTLLLLAYIVIYLAALLAWRYPKLEAISDGREPKPYLSFYGWLTRHQAGIKPVRIVLMALLLLTVACALFEWVFPWMAANVPFMRAISNYPTV</sequence>
<reference evidence="4 5" key="1">
    <citation type="journal article" date="2023" name="Microbiol. Spectr.">
        <title>Symbiosis of Carpenter Bees with Uncharacterized Lactic Acid Bacteria Showing NAD Auxotrophy.</title>
        <authorList>
            <person name="Kawasaki S."/>
            <person name="Ozawa K."/>
            <person name="Mori T."/>
            <person name="Yamamoto A."/>
            <person name="Ito M."/>
            <person name="Ohkuma M."/>
            <person name="Sakamoto M."/>
            <person name="Matsutani M."/>
        </authorList>
    </citation>
    <scope>NUCLEOTIDE SEQUENCE [LARGE SCALE GENOMIC DNA]</scope>
    <source>
        <strain evidence="4 5">Kim37-2</strain>
    </source>
</reference>
<evidence type="ECO:0000313" key="5">
    <source>
        <dbReference type="Proteomes" id="UP001321766"/>
    </source>
</evidence>
<dbReference type="NCBIfam" id="NF033747">
    <property type="entry name" value="class_E_sortase"/>
    <property type="match status" value="1"/>
</dbReference>
<evidence type="ECO:0000256" key="3">
    <source>
        <dbReference type="SAM" id="Phobius"/>
    </source>
</evidence>
<evidence type="ECO:0000313" key="4">
    <source>
        <dbReference type="EMBL" id="BDR52147.1"/>
    </source>
</evidence>
<dbReference type="Gene3D" id="2.40.260.10">
    <property type="entry name" value="Sortase"/>
    <property type="match status" value="1"/>
</dbReference>
<keyword evidence="5" id="KW-1185">Reference proteome</keyword>
<protein>
    <submittedName>
        <fullName evidence="4">Class E sortase</fullName>
    </submittedName>
</protein>
<dbReference type="EMBL" id="AP026798">
    <property type="protein sequence ID" value="BDR52147.1"/>
    <property type="molecule type" value="Genomic_DNA"/>
</dbReference>
<dbReference type="InterPro" id="IPR005754">
    <property type="entry name" value="Sortase"/>
</dbReference>
<feature type="region of interest" description="Disordered" evidence="2">
    <location>
        <begin position="64"/>
        <end position="98"/>
    </location>
</feature>
<evidence type="ECO:0000256" key="1">
    <source>
        <dbReference type="ARBA" id="ARBA00022801"/>
    </source>
</evidence>
<dbReference type="InterPro" id="IPR023365">
    <property type="entry name" value="Sortase_dom-sf"/>
</dbReference>
<evidence type="ECO:0000256" key="2">
    <source>
        <dbReference type="SAM" id="MobiDB-lite"/>
    </source>
</evidence>
<dbReference type="InterPro" id="IPR053465">
    <property type="entry name" value="Sortase_Class_E"/>
</dbReference>
<keyword evidence="1" id="KW-0378">Hydrolase</keyword>
<feature type="transmembrane region" description="Helical" evidence="3">
    <location>
        <begin position="28"/>
        <end position="53"/>
    </location>
</feature>
<accession>A0ABM8B5Y2</accession>
<name>A0ABM8B5Y2_9BIFI</name>
<feature type="transmembrane region" description="Helical" evidence="3">
    <location>
        <begin position="279"/>
        <end position="301"/>
    </location>
</feature>
<dbReference type="Proteomes" id="UP001321766">
    <property type="component" value="Chromosome"/>
</dbReference>
<dbReference type="InterPro" id="IPR042003">
    <property type="entry name" value="Sortase_E"/>
</dbReference>